<dbReference type="PANTHER" id="PTHR43143:SF1">
    <property type="entry name" value="SERINE_THREONINE-PROTEIN PHOSPHATASE CPPED1"/>
    <property type="match status" value="1"/>
</dbReference>
<dbReference type="InterPro" id="IPR004843">
    <property type="entry name" value="Calcineurin-like_PHP"/>
</dbReference>
<dbReference type="SUPFAM" id="SSF56300">
    <property type="entry name" value="Metallo-dependent phosphatases"/>
    <property type="match status" value="1"/>
</dbReference>
<reference evidence="2 3" key="1">
    <citation type="submission" date="2015-09" db="EMBL/GenBank/DDBJ databases">
        <title>Sorangium comparison.</title>
        <authorList>
            <person name="Zaburannyi N."/>
            <person name="Bunk B."/>
            <person name="Overmann J."/>
            <person name="Mueller R."/>
        </authorList>
    </citation>
    <scope>NUCLEOTIDE SEQUENCE [LARGE SCALE GENOMIC DNA]</scope>
    <source>
        <strain evidence="2 3">So ceGT47</strain>
    </source>
</reference>
<name>A0A4P2Q562_SORCE</name>
<dbReference type="RefSeq" id="WP_129350765.1">
    <property type="nucleotide sequence ID" value="NZ_CP012670.1"/>
</dbReference>
<evidence type="ECO:0000259" key="1">
    <source>
        <dbReference type="Pfam" id="PF00149"/>
    </source>
</evidence>
<protein>
    <submittedName>
        <fullName evidence="2">Metallophosphoesterase</fullName>
    </submittedName>
</protein>
<dbReference type="PROSITE" id="PS51257">
    <property type="entry name" value="PROKAR_LIPOPROTEIN"/>
    <property type="match status" value="1"/>
</dbReference>
<dbReference type="GO" id="GO:0016787">
    <property type="term" value="F:hydrolase activity"/>
    <property type="evidence" value="ECO:0007669"/>
    <property type="project" value="InterPro"/>
</dbReference>
<evidence type="ECO:0000313" key="2">
    <source>
        <dbReference type="EMBL" id="AUX24547.1"/>
    </source>
</evidence>
<organism evidence="2 3">
    <name type="scientific">Sorangium cellulosum</name>
    <name type="common">Polyangium cellulosum</name>
    <dbReference type="NCBI Taxonomy" id="56"/>
    <lineage>
        <taxon>Bacteria</taxon>
        <taxon>Pseudomonadati</taxon>
        <taxon>Myxococcota</taxon>
        <taxon>Polyangia</taxon>
        <taxon>Polyangiales</taxon>
        <taxon>Polyangiaceae</taxon>
        <taxon>Sorangium</taxon>
    </lineage>
</organism>
<gene>
    <name evidence="2" type="ORF">SOCEGT47_050850</name>
</gene>
<dbReference type="EMBL" id="CP012670">
    <property type="protein sequence ID" value="AUX24547.1"/>
    <property type="molecule type" value="Genomic_DNA"/>
</dbReference>
<sequence>MIVRDPLFVLLFLTAPLALSCLDVAEGRARRDLEVGKASTGEARVVVDEGLAAIRRLAPGELSLWASAPALSVRLADPGGGPWTVTIENMLADAELSAHAEGKRVPVALVEAPFPTQRTFRLTVPPGAEATLSLRPPDAARLDPWRFAVFADVQEDIDRVQDIYAKMNEAEGIRFALISGDLTSRGSAEQLERFQREMKTLAFPCYATLGNHELGTRDDLYHEWFGRGNFRFAFRGVQFTMLDSASATIDPLVYGWLPGWLAEGRDLLHVVTMHLAPLDPVGSRNGAFASRAEANKLLTMLADGRVDLTFYGHIHSFYAFENAGIPAYISGGGGAIPERLDGVGRHFVTVDVEPPGRVSQVAVVRVD</sequence>
<dbReference type="Proteomes" id="UP000295781">
    <property type="component" value="Chromosome"/>
</dbReference>
<dbReference type="InterPro" id="IPR029052">
    <property type="entry name" value="Metallo-depent_PP-like"/>
</dbReference>
<evidence type="ECO:0000313" key="3">
    <source>
        <dbReference type="Proteomes" id="UP000295781"/>
    </source>
</evidence>
<accession>A0A4P2Q562</accession>
<dbReference type="Pfam" id="PF00149">
    <property type="entry name" value="Metallophos"/>
    <property type="match status" value="1"/>
</dbReference>
<proteinExistence type="predicted"/>
<feature type="domain" description="Calcineurin-like phosphoesterase" evidence="1">
    <location>
        <begin position="146"/>
        <end position="316"/>
    </location>
</feature>
<dbReference type="Gene3D" id="3.60.21.10">
    <property type="match status" value="1"/>
</dbReference>
<dbReference type="AlphaFoldDB" id="A0A4P2Q562"/>
<dbReference type="InterPro" id="IPR051918">
    <property type="entry name" value="STPP_CPPED1"/>
</dbReference>
<dbReference type="OrthoDB" id="5395064at2"/>
<dbReference type="PANTHER" id="PTHR43143">
    <property type="entry name" value="METALLOPHOSPHOESTERASE, CALCINEURIN SUPERFAMILY"/>
    <property type="match status" value="1"/>
</dbReference>